<gene>
    <name evidence="2" type="ORF">XB16_3021</name>
</gene>
<reference evidence="2 3" key="1">
    <citation type="journal article" date="2015" name="Genome Announc.">
        <title>Draft Genome Sequences of Leptospira santarosai Strains U160, U164, and U233, Isolated from Asymptomatic Cattle.</title>
        <authorList>
            <person name="Kremer F.S."/>
            <person name="Eslabao M.R."/>
            <person name="Provisor M."/>
            <person name="Woloski R.D."/>
            <person name="Ramires O.V."/>
            <person name="Moreno L.Z."/>
            <person name="Moreno A.M."/>
            <person name="Hamond C."/>
            <person name="Lilenbaum W."/>
            <person name="Dellagostin O.A."/>
        </authorList>
    </citation>
    <scope>NUCLEOTIDE SEQUENCE [LARGE SCALE GENOMIC DNA]</scope>
    <source>
        <strain evidence="2 3">U160</strain>
    </source>
</reference>
<evidence type="ECO:0000313" key="3">
    <source>
        <dbReference type="Proteomes" id="UP000033961"/>
    </source>
</evidence>
<protein>
    <submittedName>
        <fullName evidence="2">Uncharacterized protein</fullName>
    </submittedName>
</protein>
<name>A0A2P1QWP0_9LEPT</name>
<evidence type="ECO:0000313" key="2">
    <source>
        <dbReference type="EMBL" id="AVQ13321.1"/>
    </source>
</evidence>
<sequence length="133" mass="15433">MKDNLSFSKNSILSSDTLFNACNTNTFNITISIQTLADLVPHRSFCVFFSTTDEIPPKGLQHLIIPTDLHLLVTLQNGILNQIGLVIFLSFGRFSQPYFFWFLLFDFSIFAKQRFYELLDYCFHFSDFIEVPI</sequence>
<keyword evidence="1" id="KW-0472">Membrane</keyword>
<keyword evidence="1" id="KW-0812">Transmembrane</keyword>
<proteinExistence type="predicted"/>
<dbReference type="EMBL" id="CP027843">
    <property type="protein sequence ID" value="AVQ13321.1"/>
    <property type="molecule type" value="Genomic_DNA"/>
</dbReference>
<feature type="transmembrane region" description="Helical" evidence="1">
    <location>
        <begin position="79"/>
        <end position="104"/>
    </location>
</feature>
<evidence type="ECO:0000256" key="1">
    <source>
        <dbReference type="SAM" id="Phobius"/>
    </source>
</evidence>
<organism evidence="2 3">
    <name type="scientific">Leptospira santarosai</name>
    <dbReference type="NCBI Taxonomy" id="28183"/>
    <lineage>
        <taxon>Bacteria</taxon>
        <taxon>Pseudomonadati</taxon>
        <taxon>Spirochaetota</taxon>
        <taxon>Spirochaetia</taxon>
        <taxon>Leptospirales</taxon>
        <taxon>Leptospiraceae</taxon>
        <taxon>Leptospira</taxon>
    </lineage>
</organism>
<accession>A0A2P1QWP0</accession>
<dbReference type="Proteomes" id="UP000033961">
    <property type="component" value="Chromosome I"/>
</dbReference>
<keyword evidence="1" id="KW-1133">Transmembrane helix</keyword>
<dbReference type="AlphaFoldDB" id="A0A2P1QWP0"/>